<evidence type="ECO:0000256" key="4">
    <source>
        <dbReference type="ARBA" id="ARBA00022833"/>
    </source>
</evidence>
<dbReference type="SUPFAM" id="SSF57938">
    <property type="entry name" value="DnaJ/Hsp40 cysteine-rich domain"/>
    <property type="match status" value="1"/>
</dbReference>
<dbReference type="PANTHER" id="PTHR43096">
    <property type="entry name" value="DNAJ HOMOLOG 1, MITOCHONDRIAL-RELATED"/>
    <property type="match status" value="1"/>
</dbReference>
<dbReference type="CDD" id="cd06257">
    <property type="entry name" value="DnaJ"/>
    <property type="match status" value="1"/>
</dbReference>
<dbReference type="InterPro" id="IPR036410">
    <property type="entry name" value="HSP_DnaJ_Cys-rich_dom_sf"/>
</dbReference>
<keyword evidence="1 5" id="KW-0479">Metal-binding</keyword>
<dbReference type="EMBL" id="QGKW02001940">
    <property type="protein sequence ID" value="KAF2557932.1"/>
    <property type="molecule type" value="Genomic_DNA"/>
</dbReference>
<feature type="domain" description="CR-type" evidence="7">
    <location>
        <begin position="66"/>
        <end position="152"/>
    </location>
</feature>
<keyword evidence="2" id="KW-0677">Repeat</keyword>
<dbReference type="Proteomes" id="UP000712281">
    <property type="component" value="Unassembled WGS sequence"/>
</dbReference>
<dbReference type="InterPro" id="IPR001623">
    <property type="entry name" value="DnaJ_domain"/>
</dbReference>
<dbReference type="InterPro" id="IPR008971">
    <property type="entry name" value="HSP40/DnaJ_pept-bd"/>
</dbReference>
<dbReference type="Gene3D" id="2.60.260.20">
    <property type="entry name" value="Urease metallochaperone UreE, N-terminal domain"/>
    <property type="match status" value="2"/>
</dbReference>
<dbReference type="SMART" id="SM00271">
    <property type="entry name" value="DnaJ"/>
    <property type="match status" value="1"/>
</dbReference>
<keyword evidence="4 5" id="KW-0862">Zinc</keyword>
<sequence>MARSTLIPSINPAHSFRHQFPLSNPSFSSPPSFLRCGNRRRGVTMAAGKDHYKTLNVGRNATLKEIKSAYRALARKYHPDMNKNPGAEDKFKQISAAYECSNCGGKGRVMDTQRTPFGIMSQVSTCSKCGGDGKIITDKCRMCNGNGRLRSSKKMDLVVPPGVSDRATMRMRGEGNVDKRSGRAGDLFIVLQVAEKRGIRREGLNLYSKITIDFTDAILGTVTKVETVEGTMDLRIRPGTQPGDTVKLYRKGVPDTDRPSVRGDHCFEVKVLIPKNLSERERKLVEEFSSLRRSSSSTGTTLTCT</sequence>
<gene>
    <name evidence="8" type="ORF">F2Q68_00017447</name>
</gene>
<name>A0A8S9HNC5_BRACR</name>
<dbReference type="GO" id="GO:0008270">
    <property type="term" value="F:zinc ion binding"/>
    <property type="evidence" value="ECO:0007669"/>
    <property type="project" value="UniProtKB-KW"/>
</dbReference>
<evidence type="ECO:0000313" key="8">
    <source>
        <dbReference type="EMBL" id="KAF2557932.1"/>
    </source>
</evidence>
<dbReference type="GO" id="GO:0009535">
    <property type="term" value="C:chloroplast thylakoid membrane"/>
    <property type="evidence" value="ECO:0007669"/>
    <property type="project" value="TreeGrafter"/>
</dbReference>
<evidence type="ECO:0000259" key="7">
    <source>
        <dbReference type="PROSITE" id="PS51188"/>
    </source>
</evidence>
<proteinExistence type="predicted"/>
<dbReference type="AlphaFoldDB" id="A0A8S9HNC5"/>
<evidence type="ECO:0000256" key="1">
    <source>
        <dbReference type="ARBA" id="ARBA00022723"/>
    </source>
</evidence>
<accession>A0A8S9HNC5</accession>
<dbReference type="SUPFAM" id="SSF46565">
    <property type="entry name" value="Chaperone J-domain"/>
    <property type="match status" value="1"/>
</dbReference>
<dbReference type="PROSITE" id="PS50076">
    <property type="entry name" value="DNAJ_2"/>
    <property type="match status" value="1"/>
</dbReference>
<protein>
    <recommendedName>
        <fullName evidence="10">J domain-containing protein</fullName>
    </recommendedName>
</protein>
<evidence type="ECO:0000313" key="9">
    <source>
        <dbReference type="Proteomes" id="UP000712281"/>
    </source>
</evidence>
<dbReference type="InterPro" id="IPR002939">
    <property type="entry name" value="DnaJ_C"/>
</dbReference>
<dbReference type="GO" id="GO:0031072">
    <property type="term" value="F:heat shock protein binding"/>
    <property type="evidence" value="ECO:0007669"/>
    <property type="project" value="InterPro"/>
</dbReference>
<evidence type="ECO:0008006" key="10">
    <source>
        <dbReference type="Google" id="ProtNLM"/>
    </source>
</evidence>
<dbReference type="CDD" id="cd10747">
    <property type="entry name" value="DnaJ_C"/>
    <property type="match status" value="1"/>
</dbReference>
<dbReference type="Gene3D" id="1.10.287.110">
    <property type="entry name" value="DnaJ domain"/>
    <property type="match status" value="1"/>
</dbReference>
<dbReference type="PANTHER" id="PTHR43096:SF26">
    <property type="entry name" value="CR-TYPE DOMAIN-CONTAINING PROTEIN"/>
    <property type="match status" value="1"/>
</dbReference>
<dbReference type="PRINTS" id="PR00625">
    <property type="entry name" value="JDOMAIN"/>
</dbReference>
<feature type="domain" description="J" evidence="6">
    <location>
        <begin position="50"/>
        <end position="114"/>
    </location>
</feature>
<evidence type="ECO:0000256" key="2">
    <source>
        <dbReference type="ARBA" id="ARBA00022737"/>
    </source>
</evidence>
<dbReference type="Pfam" id="PF00226">
    <property type="entry name" value="DnaJ"/>
    <property type="match status" value="1"/>
</dbReference>
<dbReference type="InterPro" id="IPR001305">
    <property type="entry name" value="HSP_DnaJ_Cys-rich_dom"/>
</dbReference>
<comment type="caution">
    <text evidence="8">The sequence shown here is derived from an EMBL/GenBank/DDBJ whole genome shotgun (WGS) entry which is preliminary data.</text>
</comment>
<organism evidence="8 9">
    <name type="scientific">Brassica cretica</name>
    <name type="common">Mustard</name>
    <dbReference type="NCBI Taxonomy" id="69181"/>
    <lineage>
        <taxon>Eukaryota</taxon>
        <taxon>Viridiplantae</taxon>
        <taxon>Streptophyta</taxon>
        <taxon>Embryophyta</taxon>
        <taxon>Tracheophyta</taxon>
        <taxon>Spermatophyta</taxon>
        <taxon>Magnoliopsida</taxon>
        <taxon>eudicotyledons</taxon>
        <taxon>Gunneridae</taxon>
        <taxon>Pentapetalae</taxon>
        <taxon>rosids</taxon>
        <taxon>malvids</taxon>
        <taxon>Brassicales</taxon>
        <taxon>Brassicaceae</taxon>
        <taxon>Brassiceae</taxon>
        <taxon>Brassica</taxon>
    </lineage>
</organism>
<keyword evidence="3 5" id="KW-0863">Zinc-finger</keyword>
<dbReference type="Pfam" id="PF01556">
    <property type="entry name" value="DnaJ_C"/>
    <property type="match status" value="1"/>
</dbReference>
<evidence type="ECO:0000256" key="5">
    <source>
        <dbReference type="PROSITE-ProRule" id="PRU00546"/>
    </source>
</evidence>
<dbReference type="InterPro" id="IPR036869">
    <property type="entry name" value="J_dom_sf"/>
</dbReference>
<evidence type="ECO:0000256" key="3">
    <source>
        <dbReference type="ARBA" id="ARBA00022771"/>
    </source>
</evidence>
<dbReference type="SUPFAM" id="SSF49493">
    <property type="entry name" value="HSP40/DnaJ peptide-binding domain"/>
    <property type="match status" value="2"/>
</dbReference>
<dbReference type="GO" id="GO:0051082">
    <property type="term" value="F:unfolded protein binding"/>
    <property type="evidence" value="ECO:0007669"/>
    <property type="project" value="InterPro"/>
</dbReference>
<evidence type="ECO:0000259" key="6">
    <source>
        <dbReference type="PROSITE" id="PS50076"/>
    </source>
</evidence>
<reference evidence="8" key="1">
    <citation type="submission" date="2019-12" db="EMBL/GenBank/DDBJ databases">
        <title>Genome sequencing and annotation of Brassica cretica.</title>
        <authorList>
            <person name="Studholme D.J."/>
            <person name="Sarris P.F."/>
        </authorList>
    </citation>
    <scope>NUCLEOTIDE SEQUENCE</scope>
    <source>
        <strain evidence="8">PFS-001/15</strain>
        <tissue evidence="8">Leaf</tissue>
    </source>
</reference>
<dbReference type="FunFam" id="2.60.260.20:FF:000005">
    <property type="entry name" value="Chaperone protein dnaJ 1, mitochondrial"/>
    <property type="match status" value="1"/>
</dbReference>
<dbReference type="CDD" id="cd10719">
    <property type="entry name" value="DnaJ_zf"/>
    <property type="match status" value="1"/>
</dbReference>
<feature type="zinc finger region" description="CR-type" evidence="5">
    <location>
        <begin position="66"/>
        <end position="152"/>
    </location>
</feature>
<dbReference type="PROSITE" id="PS51188">
    <property type="entry name" value="ZF_CR"/>
    <property type="match status" value="1"/>
</dbReference>
<dbReference type="GO" id="GO:0042026">
    <property type="term" value="P:protein refolding"/>
    <property type="evidence" value="ECO:0007669"/>
    <property type="project" value="TreeGrafter"/>
</dbReference>